<proteinExistence type="predicted"/>
<dbReference type="Proteomes" id="UP000708208">
    <property type="component" value="Unassembled WGS sequence"/>
</dbReference>
<protein>
    <submittedName>
        <fullName evidence="2">Uncharacterized protein</fullName>
    </submittedName>
</protein>
<accession>A0A8J2K178</accession>
<dbReference type="EMBL" id="CAJVCH010190708">
    <property type="protein sequence ID" value="CAG7730212.1"/>
    <property type="molecule type" value="Genomic_DNA"/>
</dbReference>
<organism evidence="2 3">
    <name type="scientific">Allacma fusca</name>
    <dbReference type="NCBI Taxonomy" id="39272"/>
    <lineage>
        <taxon>Eukaryota</taxon>
        <taxon>Metazoa</taxon>
        <taxon>Ecdysozoa</taxon>
        <taxon>Arthropoda</taxon>
        <taxon>Hexapoda</taxon>
        <taxon>Collembola</taxon>
        <taxon>Symphypleona</taxon>
        <taxon>Sminthuridae</taxon>
        <taxon>Allacma</taxon>
    </lineage>
</organism>
<dbReference type="AlphaFoldDB" id="A0A8J2K178"/>
<feature type="non-terminal residue" evidence="2">
    <location>
        <position position="1"/>
    </location>
</feature>
<feature type="region of interest" description="Disordered" evidence="1">
    <location>
        <begin position="31"/>
        <end position="61"/>
    </location>
</feature>
<sequence length="145" mass="16616">MRVVVKTEPEEPTKATFPSGPWVVLKRLRPEEIPSQRQDDFEDNSSYICSEDNNSDHFPAIDFDLNGTEEEEDLEIDAYYQESSRSPKRRRVSCRNKTKSVGKSFQTTEICPTTTAKIRGTKRKKNVKNRACKTATLETTDNPVQ</sequence>
<evidence type="ECO:0000313" key="2">
    <source>
        <dbReference type="EMBL" id="CAG7730212.1"/>
    </source>
</evidence>
<evidence type="ECO:0000256" key="1">
    <source>
        <dbReference type="SAM" id="MobiDB-lite"/>
    </source>
</evidence>
<keyword evidence="3" id="KW-1185">Reference proteome</keyword>
<reference evidence="2" key="1">
    <citation type="submission" date="2021-06" db="EMBL/GenBank/DDBJ databases">
        <authorList>
            <person name="Hodson N. C."/>
            <person name="Mongue J. A."/>
            <person name="Jaron S. K."/>
        </authorList>
    </citation>
    <scope>NUCLEOTIDE SEQUENCE</scope>
</reference>
<comment type="caution">
    <text evidence="2">The sequence shown here is derived from an EMBL/GenBank/DDBJ whole genome shotgun (WGS) entry which is preliminary data.</text>
</comment>
<name>A0A8J2K178_9HEXA</name>
<gene>
    <name evidence="2" type="ORF">AFUS01_LOCUS18874</name>
</gene>
<evidence type="ECO:0000313" key="3">
    <source>
        <dbReference type="Proteomes" id="UP000708208"/>
    </source>
</evidence>